<evidence type="ECO:0000256" key="8">
    <source>
        <dbReference type="ARBA" id="ARBA00022840"/>
    </source>
</evidence>
<evidence type="ECO:0000256" key="10">
    <source>
        <dbReference type="ARBA" id="ARBA00049535"/>
    </source>
</evidence>
<feature type="domain" description="Ribose-phosphate pyrophosphokinase N-terminal" evidence="12">
    <location>
        <begin position="5"/>
        <end position="130"/>
    </location>
</feature>
<dbReference type="PANTHER" id="PTHR10210:SF57">
    <property type="entry name" value="RIBOSE-PHOSPHATE DIPHOSPHOKINASE"/>
    <property type="match status" value="1"/>
</dbReference>
<dbReference type="GeneID" id="98158307"/>
<organism evidence="13 14">
    <name type="scientific">Aspergillus pseudodeflectus</name>
    <dbReference type="NCBI Taxonomy" id="176178"/>
    <lineage>
        <taxon>Eukaryota</taxon>
        <taxon>Fungi</taxon>
        <taxon>Dikarya</taxon>
        <taxon>Ascomycota</taxon>
        <taxon>Pezizomycotina</taxon>
        <taxon>Eurotiomycetes</taxon>
        <taxon>Eurotiomycetidae</taxon>
        <taxon>Eurotiales</taxon>
        <taxon>Aspergillaceae</taxon>
        <taxon>Aspergillus</taxon>
        <taxon>Aspergillus subgen. Nidulantes</taxon>
    </lineage>
</organism>
<evidence type="ECO:0000256" key="5">
    <source>
        <dbReference type="ARBA" id="ARBA00022727"/>
    </source>
</evidence>
<evidence type="ECO:0000256" key="6">
    <source>
        <dbReference type="ARBA" id="ARBA00022741"/>
    </source>
</evidence>
<dbReference type="CDD" id="cd06223">
    <property type="entry name" value="PRTases_typeI"/>
    <property type="match status" value="1"/>
</dbReference>
<gene>
    <name evidence="13" type="ORF">BJX68DRAFT_256117</name>
</gene>
<dbReference type="InterPro" id="IPR005946">
    <property type="entry name" value="Rib-P_diPkinase"/>
</dbReference>
<feature type="region of interest" description="Disordered" evidence="11">
    <location>
        <begin position="246"/>
        <end position="281"/>
    </location>
</feature>
<dbReference type="Pfam" id="PF13793">
    <property type="entry name" value="Pribosyltran_N"/>
    <property type="match status" value="1"/>
</dbReference>
<comment type="caution">
    <text evidence="13">The sequence shown here is derived from an EMBL/GenBank/DDBJ whole genome shotgun (WGS) entry which is preliminary data.</text>
</comment>
<comment type="catalytic activity">
    <reaction evidence="10">
        <text>D-ribose 5-phosphate + ATP = 5-phospho-alpha-D-ribose 1-diphosphate + AMP + H(+)</text>
        <dbReference type="Rhea" id="RHEA:15609"/>
        <dbReference type="ChEBI" id="CHEBI:15378"/>
        <dbReference type="ChEBI" id="CHEBI:30616"/>
        <dbReference type="ChEBI" id="CHEBI:58017"/>
        <dbReference type="ChEBI" id="CHEBI:78346"/>
        <dbReference type="ChEBI" id="CHEBI:456215"/>
        <dbReference type="EC" id="2.7.6.1"/>
    </reaction>
</comment>
<evidence type="ECO:0000256" key="2">
    <source>
        <dbReference type="ARBA" id="ARBA00013247"/>
    </source>
</evidence>
<dbReference type="Proteomes" id="UP001610444">
    <property type="component" value="Unassembled WGS sequence"/>
</dbReference>
<dbReference type="PANTHER" id="PTHR10210">
    <property type="entry name" value="RIBOSE-PHOSPHATE DIPHOSPHOKINASE FAMILY MEMBER"/>
    <property type="match status" value="1"/>
</dbReference>
<dbReference type="PROSITE" id="PS00114">
    <property type="entry name" value="PRPP_SYNTHASE"/>
    <property type="match status" value="1"/>
</dbReference>
<dbReference type="Gene3D" id="3.40.50.2020">
    <property type="match status" value="4"/>
</dbReference>
<keyword evidence="8" id="KW-0067">ATP-binding</keyword>
<evidence type="ECO:0000256" key="3">
    <source>
        <dbReference type="ARBA" id="ARBA00022679"/>
    </source>
</evidence>
<name>A0ABR4K4Q6_9EURO</name>
<evidence type="ECO:0000256" key="9">
    <source>
        <dbReference type="ARBA" id="ARBA00022842"/>
    </source>
</evidence>
<evidence type="ECO:0000256" key="4">
    <source>
        <dbReference type="ARBA" id="ARBA00022723"/>
    </source>
</evidence>
<keyword evidence="7" id="KW-0418">Kinase</keyword>
<dbReference type="SUPFAM" id="SSF53271">
    <property type="entry name" value="PRTase-like"/>
    <property type="match status" value="2"/>
</dbReference>
<dbReference type="Pfam" id="PF14572">
    <property type="entry name" value="Pribosyl_synth"/>
    <property type="match status" value="1"/>
</dbReference>
<keyword evidence="9" id="KW-0460">Magnesium</keyword>
<dbReference type="EC" id="2.7.6.1" evidence="2"/>
<feature type="region of interest" description="Disordered" evidence="11">
    <location>
        <begin position="304"/>
        <end position="378"/>
    </location>
</feature>
<keyword evidence="5" id="KW-0545">Nucleotide biosynthesis</keyword>
<dbReference type="RefSeq" id="XP_070897619.1">
    <property type="nucleotide sequence ID" value="XM_071043143.1"/>
</dbReference>
<dbReference type="EMBL" id="JBFXLR010000029">
    <property type="protein sequence ID" value="KAL2847296.1"/>
    <property type="molecule type" value="Genomic_DNA"/>
</dbReference>
<accession>A0ABR4K4Q6</accession>
<dbReference type="InterPro" id="IPR000842">
    <property type="entry name" value="PRib_PP_synth_CS"/>
</dbReference>
<proteinExistence type="inferred from homology"/>
<reference evidence="13 14" key="1">
    <citation type="submission" date="2024-07" db="EMBL/GenBank/DDBJ databases">
        <title>Section-level genome sequencing and comparative genomics of Aspergillus sections Usti and Cavernicolus.</title>
        <authorList>
            <consortium name="Lawrence Berkeley National Laboratory"/>
            <person name="Nybo J.L."/>
            <person name="Vesth T.C."/>
            <person name="Theobald S."/>
            <person name="Frisvad J.C."/>
            <person name="Larsen T.O."/>
            <person name="Kjaerboelling I."/>
            <person name="Rothschild-Mancinelli K."/>
            <person name="Lyhne E.K."/>
            <person name="Kogle M.E."/>
            <person name="Barry K."/>
            <person name="Clum A."/>
            <person name="Na H."/>
            <person name="Ledsgaard L."/>
            <person name="Lin J."/>
            <person name="Lipzen A."/>
            <person name="Kuo A."/>
            <person name="Riley R."/>
            <person name="Mondo S."/>
            <person name="LaButti K."/>
            <person name="Haridas S."/>
            <person name="Pangalinan J."/>
            <person name="Salamov A.A."/>
            <person name="Simmons B.A."/>
            <person name="Magnuson J.K."/>
            <person name="Chen J."/>
            <person name="Drula E."/>
            <person name="Henrissat B."/>
            <person name="Wiebenga A."/>
            <person name="Lubbers R.J."/>
            <person name="Gomes A.C."/>
            <person name="Macurrencykelacurrency M.R."/>
            <person name="Stajich J."/>
            <person name="Grigoriev I.V."/>
            <person name="Mortensen U.H."/>
            <person name="De vries R.P."/>
            <person name="Baker S.E."/>
            <person name="Andersen M.R."/>
        </authorList>
    </citation>
    <scope>NUCLEOTIDE SEQUENCE [LARGE SCALE GENOMIC DNA]</scope>
    <source>
        <strain evidence="13 14">CBS 756.74</strain>
    </source>
</reference>
<keyword evidence="14" id="KW-1185">Reference proteome</keyword>
<keyword evidence="3" id="KW-0808">Transferase</keyword>
<keyword evidence="6" id="KW-0547">Nucleotide-binding</keyword>
<dbReference type="SMART" id="SM01400">
    <property type="entry name" value="Pribosyltran_N"/>
    <property type="match status" value="1"/>
</dbReference>
<dbReference type="InterPro" id="IPR029057">
    <property type="entry name" value="PRTase-like"/>
</dbReference>
<dbReference type="NCBIfam" id="TIGR01251">
    <property type="entry name" value="ribP_PPkin"/>
    <property type="match status" value="1"/>
</dbReference>
<keyword evidence="4" id="KW-0479">Metal-binding</keyword>
<evidence type="ECO:0000256" key="1">
    <source>
        <dbReference type="ARBA" id="ARBA00006478"/>
    </source>
</evidence>
<feature type="compositionally biased region" description="Polar residues" evidence="11">
    <location>
        <begin position="246"/>
        <end position="256"/>
    </location>
</feature>
<evidence type="ECO:0000313" key="14">
    <source>
        <dbReference type="Proteomes" id="UP001610444"/>
    </source>
</evidence>
<evidence type="ECO:0000256" key="11">
    <source>
        <dbReference type="SAM" id="MobiDB-lite"/>
    </source>
</evidence>
<dbReference type="InterPro" id="IPR029099">
    <property type="entry name" value="Pribosyltran_N"/>
</dbReference>
<protein>
    <recommendedName>
        <fullName evidence="2">ribose-phosphate diphosphokinase</fullName>
        <ecNumber evidence="2">2.7.6.1</ecNumber>
    </recommendedName>
</protein>
<sequence>MRGVQIFSGTSHPLLTETVCERLGTSPARVDLGKFSNGETNVNVGVSVRNQDVYIIQSGSKKINDSVMELLIMISACKGGSAKSITARLNATHLMLTQMRYFPYSRQSKKKSHRGSITARMLANLLTVAGVDHVITLDLHASQMQGFFAKPVDNLFAEPFIARWIRNNVPGWREAVVVSKNAGGTKRVTSLADTLKLNFGIVTTDRRRPKPVATLADSTVFFEALDQDSTPLPKDQDPFVVRTLTESTNNSQSGDSQPEDPAISLGGLRPETPTGARRPSELEAVNEYTDLRVRDVITGRIVQGHLVDDDYPPSGPTSMPTSGDATPGLPLIQDSGDGVPDSMADSIFSTTSSLPGDHALGGSFDAAESSDEEEGSIGRSVELEKTITLVGDVRDRTVFIVDDMIDKSGSWIAAAETVVKRGGAKKVYCIATHGLFGDSSLEQMEACESINYIVVTNTFPIPPQVARKSKKLIVIDISSLLAESIRRHHYGESVSALFHLND</sequence>
<comment type="similarity">
    <text evidence="1">Belongs to the ribose-phosphate pyrophosphokinase family.</text>
</comment>
<evidence type="ECO:0000313" key="13">
    <source>
        <dbReference type="EMBL" id="KAL2847296.1"/>
    </source>
</evidence>
<evidence type="ECO:0000259" key="12">
    <source>
        <dbReference type="Pfam" id="PF13793"/>
    </source>
</evidence>
<dbReference type="InterPro" id="IPR000836">
    <property type="entry name" value="PRTase_dom"/>
</dbReference>
<evidence type="ECO:0000256" key="7">
    <source>
        <dbReference type="ARBA" id="ARBA00022777"/>
    </source>
</evidence>